<reference evidence="2" key="1">
    <citation type="submission" date="2020-03" db="EMBL/GenBank/DDBJ databases">
        <authorList>
            <person name="Weist P."/>
        </authorList>
    </citation>
    <scope>NUCLEOTIDE SEQUENCE</scope>
</reference>
<feature type="region of interest" description="Disordered" evidence="1">
    <location>
        <begin position="61"/>
        <end position="84"/>
    </location>
</feature>
<evidence type="ECO:0000256" key="1">
    <source>
        <dbReference type="SAM" id="MobiDB-lite"/>
    </source>
</evidence>
<proteinExistence type="predicted"/>
<comment type="caution">
    <text evidence="2">The sequence shown here is derived from an EMBL/GenBank/DDBJ whole genome shotgun (WGS) entry which is preliminary data.</text>
</comment>
<dbReference type="EMBL" id="CADEAL010004303">
    <property type="protein sequence ID" value="CAB1456581.1"/>
    <property type="molecule type" value="Genomic_DNA"/>
</dbReference>
<organism evidence="2 3">
    <name type="scientific">Pleuronectes platessa</name>
    <name type="common">European plaice</name>
    <dbReference type="NCBI Taxonomy" id="8262"/>
    <lineage>
        <taxon>Eukaryota</taxon>
        <taxon>Metazoa</taxon>
        <taxon>Chordata</taxon>
        <taxon>Craniata</taxon>
        <taxon>Vertebrata</taxon>
        <taxon>Euteleostomi</taxon>
        <taxon>Actinopterygii</taxon>
        <taxon>Neopterygii</taxon>
        <taxon>Teleostei</taxon>
        <taxon>Neoteleostei</taxon>
        <taxon>Acanthomorphata</taxon>
        <taxon>Carangaria</taxon>
        <taxon>Pleuronectiformes</taxon>
        <taxon>Pleuronectoidei</taxon>
        <taxon>Pleuronectidae</taxon>
        <taxon>Pleuronectes</taxon>
    </lineage>
</organism>
<evidence type="ECO:0000313" key="2">
    <source>
        <dbReference type="EMBL" id="CAB1456581.1"/>
    </source>
</evidence>
<dbReference type="Proteomes" id="UP001153269">
    <property type="component" value="Unassembled WGS sequence"/>
</dbReference>
<keyword evidence="3" id="KW-1185">Reference proteome</keyword>
<dbReference type="AlphaFoldDB" id="A0A9N7VY56"/>
<name>A0A9N7VY56_PLEPL</name>
<protein>
    <submittedName>
        <fullName evidence="2">Uncharacterized protein</fullName>
    </submittedName>
</protein>
<sequence>MPIACAPVEIKSRAWTYTRSALRVSGWNMPAPLSATQARFTVKNLCRRLACQASVSQRDPILSSTTTVEPQPGVDEEDTPEPEIRHWGSTLDLLDPLTEPPLMLDYEEEDESDGKDCLLSDGDDEDFEFCFVPPAQALRSPSFRGLG</sequence>
<evidence type="ECO:0000313" key="3">
    <source>
        <dbReference type="Proteomes" id="UP001153269"/>
    </source>
</evidence>
<accession>A0A9N7VY56</accession>
<gene>
    <name evidence="2" type="ORF">PLEPLA_LOCUS44366</name>
</gene>